<feature type="domain" description="VWFA" evidence="1">
    <location>
        <begin position="289"/>
        <end position="459"/>
    </location>
</feature>
<sequence length="919" mass="99312">MNYSSLTKCGCFWVIHDPTQPPWQSAVPKPLPLVDVAAHTTIFASTSRTRLTQRFVNDTKDAIKEARYVFPLYDGVSVVKFQFTVAGRTVHGVVKERGQAKKTYQDAVDRGETAGLLEMSLAAADVFTTAIGNVPAGEHVRVEIEYIGELKHDAEVDGLRFTIPAAVVPRYGDAGSLQPASVTHGKLEVTVDVDMPEGNAIKSIQSPSHPLTVSIGTTSTTPDADPSLRKASATLSLGSATLDKDFIVQVVASNIGEPSAVVETHPTLDSKALMVTLVPKFDLPPERPEIVFVCDRSGSMSGTIPDLVAALNIFLKSLPVGIKFNICSFGSTHSFLWERSKSYSQESLDEAVAHVKSFAANYGGTEMYGAMEDTFKRRYKDMNLEVFLLTDGEIWGQDQLFELINKNVGESKGAIRVFSIGIGLGASTSLVEGVARAGRGFAQTVDNGDKMDKKVIRMLKGALFPHITDYSLEIKYDTPDMATDDDDDFELIEKVNDALTITGLEDIKDAKASSPPTAKVKAPISLFNRLKQVKDDVKTAAPAKDAIPSVDRPRYICIPGEIPALFPFNRTTAYVLISGPTARPKSVLLKGTCDHGPLELEIPITAGEAGVTIHQLAARKEMKELEEGRGWTSFAKDAKGELLKKKYDGRYSDIVEREAVDLGTTFQIVGKWTSFVAVQDGSDKVVHDEVAPAYEYATAPSPPVMRSAMYGGGGPRPRVLYRDSRAPMAFGGMRGGDAMPTAAPIAAFSAAPLSQQATLPPPPVCPAPAPSLAACAPPPPPNYAQENLKMPQQQQYHQQPYHQSAPSKKMSIDAVVDTADPVQALASLQTFSGSWSWNPTLEAVLNVQSARADSLTTRVVDSAQNKSDLVATACAIAFLHKKAASDKERWEMFVDKAVAWLEHQGVDATELVTAVEVLF</sequence>
<organism evidence="3 4">
    <name type="scientific">Apiotrichum porosum</name>
    <dbReference type="NCBI Taxonomy" id="105984"/>
    <lineage>
        <taxon>Eukaryota</taxon>
        <taxon>Fungi</taxon>
        <taxon>Dikarya</taxon>
        <taxon>Basidiomycota</taxon>
        <taxon>Agaricomycotina</taxon>
        <taxon>Tremellomycetes</taxon>
        <taxon>Trichosporonales</taxon>
        <taxon>Trichosporonaceae</taxon>
        <taxon>Apiotrichum</taxon>
    </lineage>
</organism>
<gene>
    <name evidence="3" type="ORF">EHS24_008969</name>
</gene>
<dbReference type="Proteomes" id="UP000279236">
    <property type="component" value="Unassembled WGS sequence"/>
</dbReference>
<comment type="caution">
    <text evidence="3">The sequence shown here is derived from an EMBL/GenBank/DDBJ whole genome shotgun (WGS) entry which is preliminary data.</text>
</comment>
<dbReference type="PROSITE" id="PS50234">
    <property type="entry name" value="VWFA"/>
    <property type="match status" value="1"/>
</dbReference>
<evidence type="ECO:0000259" key="2">
    <source>
        <dbReference type="PROSITE" id="PS51468"/>
    </source>
</evidence>
<dbReference type="InterPro" id="IPR002035">
    <property type="entry name" value="VWF_A"/>
</dbReference>
<accession>A0A427XNL0</accession>
<reference evidence="3 4" key="1">
    <citation type="submission" date="2018-11" db="EMBL/GenBank/DDBJ databases">
        <title>Genome sequence of Apiotrichum porosum DSM 27194.</title>
        <authorList>
            <person name="Aliyu H."/>
            <person name="Gorte O."/>
            <person name="Ochsenreither K."/>
        </authorList>
    </citation>
    <scope>NUCLEOTIDE SEQUENCE [LARGE SCALE GENOMIC DNA]</scope>
    <source>
        <strain evidence="3 4">DSM 27194</strain>
    </source>
</reference>
<dbReference type="SUPFAM" id="SSF53300">
    <property type="entry name" value="vWA-like"/>
    <property type="match status" value="1"/>
</dbReference>
<evidence type="ECO:0000313" key="4">
    <source>
        <dbReference type="Proteomes" id="UP000279236"/>
    </source>
</evidence>
<evidence type="ECO:0000313" key="3">
    <source>
        <dbReference type="EMBL" id="RSH80393.1"/>
    </source>
</evidence>
<dbReference type="InterPro" id="IPR036465">
    <property type="entry name" value="vWFA_dom_sf"/>
</dbReference>
<dbReference type="STRING" id="105984.A0A427XNL0"/>
<dbReference type="AlphaFoldDB" id="A0A427XNL0"/>
<dbReference type="OrthoDB" id="1729737at2759"/>
<dbReference type="Pfam" id="PF13768">
    <property type="entry name" value="VWA_3"/>
    <property type="match status" value="1"/>
</dbReference>
<dbReference type="RefSeq" id="XP_028475340.1">
    <property type="nucleotide sequence ID" value="XM_028624268.1"/>
</dbReference>
<protein>
    <recommendedName>
        <fullName evidence="5">VIT domain-containing protein</fullName>
    </recommendedName>
</protein>
<feature type="domain" description="VIT" evidence="2">
    <location>
        <begin position="17"/>
        <end position="148"/>
    </location>
</feature>
<dbReference type="SMART" id="SM00609">
    <property type="entry name" value="VIT"/>
    <property type="match status" value="1"/>
</dbReference>
<dbReference type="Gene3D" id="3.40.50.410">
    <property type="entry name" value="von Willebrand factor, type A domain"/>
    <property type="match status" value="1"/>
</dbReference>
<dbReference type="PANTHER" id="PTHR45737">
    <property type="entry name" value="VON WILLEBRAND FACTOR A DOMAIN-CONTAINING PROTEIN 5A"/>
    <property type="match status" value="1"/>
</dbReference>
<dbReference type="Pfam" id="PF08487">
    <property type="entry name" value="VIT"/>
    <property type="match status" value="1"/>
</dbReference>
<dbReference type="PROSITE" id="PS51468">
    <property type="entry name" value="VIT"/>
    <property type="match status" value="1"/>
</dbReference>
<dbReference type="EMBL" id="RSCE01000008">
    <property type="protein sequence ID" value="RSH80393.1"/>
    <property type="molecule type" value="Genomic_DNA"/>
</dbReference>
<proteinExistence type="predicted"/>
<dbReference type="PANTHER" id="PTHR45737:SF6">
    <property type="entry name" value="VON WILLEBRAND FACTOR A DOMAIN-CONTAINING PROTEIN 5A"/>
    <property type="match status" value="1"/>
</dbReference>
<dbReference type="SMART" id="SM00327">
    <property type="entry name" value="VWA"/>
    <property type="match status" value="1"/>
</dbReference>
<dbReference type="GeneID" id="39593512"/>
<evidence type="ECO:0008006" key="5">
    <source>
        <dbReference type="Google" id="ProtNLM"/>
    </source>
</evidence>
<name>A0A427XNL0_9TREE</name>
<dbReference type="InterPro" id="IPR013694">
    <property type="entry name" value="VIT"/>
</dbReference>
<evidence type="ECO:0000259" key="1">
    <source>
        <dbReference type="PROSITE" id="PS50234"/>
    </source>
</evidence>
<keyword evidence="4" id="KW-1185">Reference proteome</keyword>